<accession>A0A0G1W7N7</accession>
<evidence type="ECO:0000313" key="1">
    <source>
        <dbReference type="EMBL" id="KKW14595.1"/>
    </source>
</evidence>
<dbReference type="Gene3D" id="1.10.3290.10">
    <property type="entry name" value="Fido-like domain"/>
    <property type="match status" value="1"/>
</dbReference>
<dbReference type="Proteomes" id="UP000034224">
    <property type="component" value="Unassembled WGS sequence"/>
</dbReference>
<reference evidence="1 2" key="1">
    <citation type="journal article" date="2015" name="Nature">
        <title>rRNA introns, odd ribosomes, and small enigmatic genomes across a large radiation of phyla.</title>
        <authorList>
            <person name="Brown C.T."/>
            <person name="Hug L.A."/>
            <person name="Thomas B.C."/>
            <person name="Sharon I."/>
            <person name="Castelle C.J."/>
            <person name="Singh A."/>
            <person name="Wilkins M.J."/>
            <person name="Williams K.H."/>
            <person name="Banfield J.F."/>
        </authorList>
    </citation>
    <scope>NUCLEOTIDE SEQUENCE [LARGE SCALE GENOMIC DNA]</scope>
</reference>
<protein>
    <submittedName>
        <fullName evidence="1">Uncharacterized protein</fullName>
    </submittedName>
</protein>
<organism evidence="1 2">
    <name type="scientific">Candidatus Jorgensenbacteria bacterium GW2011_GWB1_50_10</name>
    <dbReference type="NCBI Taxonomy" id="1618665"/>
    <lineage>
        <taxon>Bacteria</taxon>
        <taxon>Candidatus Joergenseniibacteriota</taxon>
    </lineage>
</organism>
<dbReference type="AlphaFoldDB" id="A0A0G1W7N7"/>
<name>A0A0G1W7N7_9BACT</name>
<gene>
    <name evidence="1" type="ORF">UY55_C0006G0004</name>
</gene>
<dbReference type="EMBL" id="LCQK01000006">
    <property type="protein sequence ID" value="KKW14595.1"/>
    <property type="molecule type" value="Genomic_DNA"/>
</dbReference>
<comment type="caution">
    <text evidence="1">The sequence shown here is derived from an EMBL/GenBank/DDBJ whole genome shotgun (WGS) entry which is preliminary data.</text>
</comment>
<sequence>MINTHMKKQRTGHFDKLLDKLVKKEREIQKLPPLLAPDKAKLENDFAIDHLYYSSRLEGTHLSDERIEKAIHGESATPTKE</sequence>
<proteinExistence type="predicted"/>
<dbReference type="STRING" id="1618665.UY55_C0006G0004"/>
<evidence type="ECO:0000313" key="2">
    <source>
        <dbReference type="Proteomes" id="UP000034224"/>
    </source>
</evidence>
<dbReference type="InterPro" id="IPR036597">
    <property type="entry name" value="Fido-like_dom_sf"/>
</dbReference>